<evidence type="ECO:0000256" key="5">
    <source>
        <dbReference type="ARBA" id="ARBA00023002"/>
    </source>
</evidence>
<feature type="transmembrane region" description="Helical" evidence="8">
    <location>
        <begin position="541"/>
        <end position="562"/>
    </location>
</feature>
<dbReference type="GO" id="GO:0016829">
    <property type="term" value="F:lyase activity"/>
    <property type="evidence" value="ECO:0007669"/>
    <property type="project" value="UniProtKB-KW"/>
</dbReference>
<proteinExistence type="predicted"/>
<keyword evidence="5" id="KW-0560">Oxidoreductase</keyword>
<feature type="domain" description="NADH:quinone oxidoreductase/Mrp antiporter transmembrane" evidence="10">
    <location>
        <begin position="136"/>
        <end position="423"/>
    </location>
</feature>
<dbReference type="GO" id="GO:0005886">
    <property type="term" value="C:plasma membrane"/>
    <property type="evidence" value="ECO:0007669"/>
    <property type="project" value="UniProtKB-SubCell"/>
</dbReference>
<feature type="transmembrane region" description="Helical" evidence="8">
    <location>
        <begin position="319"/>
        <end position="349"/>
    </location>
</feature>
<name>A0A543IDZ0_9ACTN</name>
<feature type="transmembrane region" description="Helical" evidence="8">
    <location>
        <begin position="170"/>
        <end position="194"/>
    </location>
</feature>
<evidence type="ECO:0000256" key="9">
    <source>
        <dbReference type="SAM" id="SignalP"/>
    </source>
</evidence>
<keyword evidence="3 7" id="KW-0812">Transmembrane</keyword>
<keyword evidence="2" id="KW-1003">Cell membrane</keyword>
<feature type="transmembrane region" description="Helical" evidence="8">
    <location>
        <begin position="214"/>
        <end position="238"/>
    </location>
</feature>
<protein>
    <submittedName>
        <fullName evidence="11">Formate hydrogenlyase subunit 3/multisubunit Na+/H+ antiporter MnhD subunit</fullName>
    </submittedName>
</protein>
<evidence type="ECO:0000256" key="8">
    <source>
        <dbReference type="SAM" id="Phobius"/>
    </source>
</evidence>
<feature type="transmembrane region" description="Helical" evidence="8">
    <location>
        <begin position="355"/>
        <end position="372"/>
    </location>
</feature>
<feature type="transmembrane region" description="Helical" evidence="8">
    <location>
        <begin position="130"/>
        <end position="158"/>
    </location>
</feature>
<dbReference type="GO" id="GO:0016491">
    <property type="term" value="F:oxidoreductase activity"/>
    <property type="evidence" value="ECO:0007669"/>
    <property type="project" value="UniProtKB-KW"/>
</dbReference>
<feature type="chain" id="PRO_5039730825" evidence="9">
    <location>
        <begin position="20"/>
        <end position="683"/>
    </location>
</feature>
<keyword evidence="11" id="KW-0456">Lyase</keyword>
<evidence type="ECO:0000256" key="1">
    <source>
        <dbReference type="ARBA" id="ARBA00004651"/>
    </source>
</evidence>
<reference evidence="11 12" key="1">
    <citation type="submission" date="2019-06" db="EMBL/GenBank/DDBJ databases">
        <title>Sequencing the genomes of 1000 actinobacteria strains.</title>
        <authorList>
            <person name="Klenk H.-P."/>
        </authorList>
    </citation>
    <scope>NUCLEOTIDE SEQUENCE [LARGE SCALE GENOMIC DNA]</scope>
    <source>
        <strain evidence="11 12">DSM 45043</strain>
    </source>
</reference>
<feature type="transmembrane region" description="Helical" evidence="8">
    <location>
        <begin position="479"/>
        <end position="501"/>
    </location>
</feature>
<evidence type="ECO:0000256" key="6">
    <source>
        <dbReference type="ARBA" id="ARBA00023136"/>
    </source>
</evidence>
<dbReference type="InterPro" id="IPR001750">
    <property type="entry name" value="ND/Mrp_TM"/>
</dbReference>
<dbReference type="Pfam" id="PF00361">
    <property type="entry name" value="Proton_antipo_M"/>
    <property type="match status" value="1"/>
</dbReference>
<evidence type="ECO:0000313" key="12">
    <source>
        <dbReference type="Proteomes" id="UP000316706"/>
    </source>
</evidence>
<evidence type="ECO:0000256" key="7">
    <source>
        <dbReference type="RuleBase" id="RU000320"/>
    </source>
</evidence>
<evidence type="ECO:0000256" key="4">
    <source>
        <dbReference type="ARBA" id="ARBA00022989"/>
    </source>
</evidence>
<keyword evidence="4 8" id="KW-1133">Transmembrane helix</keyword>
<evidence type="ECO:0000259" key="10">
    <source>
        <dbReference type="Pfam" id="PF00361"/>
    </source>
</evidence>
<dbReference type="PRINTS" id="PR01437">
    <property type="entry name" value="NUOXDRDTASE4"/>
</dbReference>
<comment type="subcellular location">
    <subcellularLocation>
        <location evidence="1">Cell membrane</location>
        <topology evidence="1">Multi-pass membrane protein</topology>
    </subcellularLocation>
    <subcellularLocation>
        <location evidence="7">Membrane</location>
        <topology evidence="7">Multi-pass membrane protein</topology>
    </subcellularLocation>
</comment>
<feature type="transmembrane region" description="Helical" evidence="8">
    <location>
        <begin position="393"/>
        <end position="417"/>
    </location>
</feature>
<comment type="caution">
    <text evidence="11">The sequence shown here is derived from an EMBL/GenBank/DDBJ whole genome shotgun (WGS) entry which is preliminary data.</text>
</comment>
<feature type="transmembrane region" description="Helical" evidence="8">
    <location>
        <begin position="664"/>
        <end position="682"/>
    </location>
</feature>
<keyword evidence="12" id="KW-1185">Reference proteome</keyword>
<evidence type="ECO:0000313" key="11">
    <source>
        <dbReference type="EMBL" id="TQM68730.1"/>
    </source>
</evidence>
<accession>A0A543IDZ0</accession>
<evidence type="ECO:0000256" key="3">
    <source>
        <dbReference type="ARBA" id="ARBA00022692"/>
    </source>
</evidence>
<dbReference type="GO" id="GO:0008137">
    <property type="term" value="F:NADH dehydrogenase (ubiquinone) activity"/>
    <property type="evidence" value="ECO:0007669"/>
    <property type="project" value="InterPro"/>
</dbReference>
<feature type="transmembrane region" description="Helical" evidence="8">
    <location>
        <begin position="437"/>
        <end position="458"/>
    </location>
</feature>
<sequence length="683" mass="69530">MTNLTGAAFCAALALGLLAAAASALPRRARPAAAGALTAAAGAAAVAAGLSAMAGHRWTAWLPDLLPLAGVRLAIDPLGGLFIAVTGGVAVCAAVYAIGYTRPGRDEPAGEALDGRAVQAVPPLFVVTMLLVPAAASVSTFLLAWELMAITSLVLVVAEHRRRASVREAGLWYAVMTHLGFVAVFAGLAGFAAASHGESFAVMRDAADGLSPAVRSAVFLATFAGFASKAGIVPLHVWLPRAHPEAPSHVSALMSAAMVNMGVYGIVRVGLDLLGGGPLWWWLTVMAAGGASALYGVLQAVVATDLKRLLAYSTCENMGLILIGVGAAGLLSVSGARTLAALALTAAMLHVVNHAGFKTLLFLGAGSVLRATGTRNLDALGGLRSPMPATTALFGLGALMASALPPGSAFVSEWLLLQSLVHALPEGGTAAAVTMPVAVAVVALTAGLAIAAFVKAFGVGFLAKPRGAAAERARESSPAMIAGMVLAAAGCVAAALAPGLVADGLSRAVGVAAAVAGPADDPVTGPVILRPAGMPSTMSPLLITVALVVATVVLLGVLRAAAARRARRRARLWDCGAGPATARMEYTATSFAEPLVRVFDNVLAPETDLDVTPVKESEYLLDSVRYRTEVADRVEHRLYRPVLAFAGWVARAARPLANGSVHRYVGYGFYAFTGVLIILAVTR</sequence>
<dbReference type="AlphaFoldDB" id="A0A543IDZ0"/>
<dbReference type="InterPro" id="IPR003918">
    <property type="entry name" value="NADH_UbQ_OxRdtase"/>
</dbReference>
<feature type="transmembrane region" description="Helical" evidence="8">
    <location>
        <begin position="250"/>
        <end position="267"/>
    </location>
</feature>
<dbReference type="RefSeq" id="WP_141968385.1">
    <property type="nucleotide sequence ID" value="NZ_VFPO01000001.1"/>
</dbReference>
<gene>
    <name evidence="11" type="ORF">FHX41_2386</name>
</gene>
<keyword evidence="6 8" id="KW-0472">Membrane</keyword>
<keyword evidence="9" id="KW-0732">Signal</keyword>
<evidence type="ECO:0000256" key="2">
    <source>
        <dbReference type="ARBA" id="ARBA00022475"/>
    </source>
</evidence>
<dbReference type="GO" id="GO:0042773">
    <property type="term" value="P:ATP synthesis coupled electron transport"/>
    <property type="evidence" value="ECO:0007669"/>
    <property type="project" value="InterPro"/>
</dbReference>
<dbReference type="EMBL" id="VFPO01000001">
    <property type="protein sequence ID" value="TQM68730.1"/>
    <property type="molecule type" value="Genomic_DNA"/>
</dbReference>
<feature type="transmembrane region" description="Helical" evidence="8">
    <location>
        <begin position="34"/>
        <end position="54"/>
    </location>
</feature>
<dbReference type="InterPro" id="IPR052175">
    <property type="entry name" value="ComplexI-like_HydComp"/>
</dbReference>
<organism evidence="11 12">
    <name type="scientific">Actinomadura hallensis</name>
    <dbReference type="NCBI Taxonomy" id="337895"/>
    <lineage>
        <taxon>Bacteria</taxon>
        <taxon>Bacillati</taxon>
        <taxon>Actinomycetota</taxon>
        <taxon>Actinomycetes</taxon>
        <taxon>Streptosporangiales</taxon>
        <taxon>Thermomonosporaceae</taxon>
        <taxon>Actinomadura</taxon>
    </lineage>
</organism>
<dbReference type="PANTHER" id="PTHR42682:SF3">
    <property type="entry name" value="FORMATE HYDROGENLYASE SUBUNIT 3-RELATED"/>
    <property type="match status" value="1"/>
</dbReference>
<dbReference type="Proteomes" id="UP000316706">
    <property type="component" value="Unassembled WGS sequence"/>
</dbReference>
<dbReference type="PANTHER" id="PTHR42682">
    <property type="entry name" value="HYDROGENASE-4 COMPONENT F"/>
    <property type="match status" value="1"/>
</dbReference>
<feature type="transmembrane region" description="Helical" evidence="8">
    <location>
        <begin position="75"/>
        <end position="98"/>
    </location>
</feature>
<feature type="signal peptide" evidence="9">
    <location>
        <begin position="1"/>
        <end position="19"/>
    </location>
</feature>
<dbReference type="OrthoDB" id="9768329at2"/>
<feature type="transmembrane region" description="Helical" evidence="8">
    <location>
        <begin position="279"/>
        <end position="298"/>
    </location>
</feature>